<dbReference type="EMBL" id="JBBXMP010000009">
    <property type="protein sequence ID" value="KAL0069914.1"/>
    <property type="molecule type" value="Genomic_DNA"/>
</dbReference>
<name>A0ABR3A984_9AGAR</name>
<sequence>MYPELCSAAELLVVEGYRKTDINSSSPAGCGESLPNDGDDNHEKKEDAKRRVKEMYAKLQTEWTVLVASLCALAAIDSAITLRSADTVISPAARTMVIASGICAVFGILLVTWFIWKFCWTSAVASPEKFLRCALDVNGTYVSFALGSRIPAVLMVISALALAGYMTVVTYTTSKALFWSTCLPVLVVMWAQFPIWVFYKVVPLVTGGLNTCLERLRGRPRSPGAH</sequence>
<feature type="transmembrane region" description="Helical" evidence="2">
    <location>
        <begin position="176"/>
        <end position="199"/>
    </location>
</feature>
<evidence type="ECO:0000313" key="3">
    <source>
        <dbReference type="EMBL" id="KAL0069914.1"/>
    </source>
</evidence>
<evidence type="ECO:0000256" key="1">
    <source>
        <dbReference type="SAM" id="MobiDB-lite"/>
    </source>
</evidence>
<gene>
    <name evidence="3" type="ORF">AAF712_002809</name>
</gene>
<reference evidence="3 4" key="1">
    <citation type="submission" date="2024-05" db="EMBL/GenBank/DDBJ databases">
        <title>A draft genome resource for the thread blight pathogen Marasmius tenuissimus strain MS-2.</title>
        <authorList>
            <person name="Yulfo-Soto G.E."/>
            <person name="Baruah I.K."/>
            <person name="Amoako-Attah I."/>
            <person name="Bukari Y."/>
            <person name="Meinhardt L.W."/>
            <person name="Bailey B.A."/>
            <person name="Cohen S.P."/>
        </authorList>
    </citation>
    <scope>NUCLEOTIDE SEQUENCE [LARGE SCALE GENOMIC DNA]</scope>
    <source>
        <strain evidence="3 4">MS-2</strain>
    </source>
</reference>
<keyword evidence="2" id="KW-0812">Transmembrane</keyword>
<organism evidence="3 4">
    <name type="scientific">Marasmius tenuissimus</name>
    <dbReference type="NCBI Taxonomy" id="585030"/>
    <lineage>
        <taxon>Eukaryota</taxon>
        <taxon>Fungi</taxon>
        <taxon>Dikarya</taxon>
        <taxon>Basidiomycota</taxon>
        <taxon>Agaricomycotina</taxon>
        <taxon>Agaricomycetes</taxon>
        <taxon>Agaricomycetidae</taxon>
        <taxon>Agaricales</taxon>
        <taxon>Marasmiineae</taxon>
        <taxon>Marasmiaceae</taxon>
        <taxon>Marasmius</taxon>
    </lineage>
</organism>
<protein>
    <recommendedName>
        <fullName evidence="5">Transmembrane protein</fullName>
    </recommendedName>
</protein>
<dbReference type="Proteomes" id="UP001437256">
    <property type="component" value="Unassembled WGS sequence"/>
</dbReference>
<proteinExistence type="predicted"/>
<evidence type="ECO:0000313" key="4">
    <source>
        <dbReference type="Proteomes" id="UP001437256"/>
    </source>
</evidence>
<keyword evidence="2" id="KW-1133">Transmembrane helix</keyword>
<feature type="transmembrane region" description="Helical" evidence="2">
    <location>
        <begin position="97"/>
        <end position="116"/>
    </location>
</feature>
<evidence type="ECO:0008006" key="5">
    <source>
        <dbReference type="Google" id="ProtNLM"/>
    </source>
</evidence>
<keyword evidence="4" id="KW-1185">Reference proteome</keyword>
<accession>A0ABR3A984</accession>
<feature type="transmembrane region" description="Helical" evidence="2">
    <location>
        <begin position="150"/>
        <end position="169"/>
    </location>
</feature>
<evidence type="ECO:0000256" key="2">
    <source>
        <dbReference type="SAM" id="Phobius"/>
    </source>
</evidence>
<feature type="region of interest" description="Disordered" evidence="1">
    <location>
        <begin position="22"/>
        <end position="47"/>
    </location>
</feature>
<comment type="caution">
    <text evidence="3">The sequence shown here is derived from an EMBL/GenBank/DDBJ whole genome shotgun (WGS) entry which is preliminary data.</text>
</comment>
<keyword evidence="2" id="KW-0472">Membrane</keyword>
<feature type="transmembrane region" description="Helical" evidence="2">
    <location>
        <begin position="63"/>
        <end position="85"/>
    </location>
</feature>